<dbReference type="Proteomes" id="UP001145114">
    <property type="component" value="Unassembled WGS sequence"/>
</dbReference>
<evidence type="ECO:0000313" key="2">
    <source>
        <dbReference type="Proteomes" id="UP001145114"/>
    </source>
</evidence>
<name>A0ACC1HBP7_9FUNG</name>
<sequence>METAQTPDQIQMMTGILIRDNPVILEQLTNNEKIIYDEETDTFAYKPAYDLRTNEDLLRLLEKHKDKCGLRVIDLKDSFLDIIKAAE</sequence>
<evidence type="ECO:0000313" key="1">
    <source>
        <dbReference type="EMBL" id="KAJ1672761.1"/>
    </source>
</evidence>
<protein>
    <submittedName>
        <fullName evidence="1">Transcription factor TFIIE beta subunit, TFIIEB, Tfa2</fullName>
    </submittedName>
</protein>
<dbReference type="EMBL" id="JAMZIH010007881">
    <property type="protein sequence ID" value="KAJ1672761.1"/>
    <property type="molecule type" value="Genomic_DNA"/>
</dbReference>
<organism evidence="1 2">
    <name type="scientific">Spiromyces aspiralis</name>
    <dbReference type="NCBI Taxonomy" id="68401"/>
    <lineage>
        <taxon>Eukaryota</taxon>
        <taxon>Fungi</taxon>
        <taxon>Fungi incertae sedis</taxon>
        <taxon>Zoopagomycota</taxon>
        <taxon>Kickxellomycotina</taxon>
        <taxon>Kickxellomycetes</taxon>
        <taxon>Kickxellales</taxon>
        <taxon>Kickxellaceae</taxon>
        <taxon>Spiromyces</taxon>
    </lineage>
</organism>
<gene>
    <name evidence="1" type="primary">tfa2_1</name>
    <name evidence="1" type="ORF">EV182_006552</name>
</gene>
<accession>A0ACC1HBP7</accession>
<feature type="non-terminal residue" evidence="1">
    <location>
        <position position="87"/>
    </location>
</feature>
<keyword evidence="2" id="KW-1185">Reference proteome</keyword>
<reference evidence="1" key="1">
    <citation type="submission" date="2022-06" db="EMBL/GenBank/DDBJ databases">
        <title>Phylogenomic reconstructions and comparative analyses of Kickxellomycotina fungi.</title>
        <authorList>
            <person name="Reynolds N.K."/>
            <person name="Stajich J.E."/>
            <person name="Barry K."/>
            <person name="Grigoriev I.V."/>
            <person name="Crous P."/>
            <person name="Smith M.E."/>
        </authorList>
    </citation>
    <scope>NUCLEOTIDE SEQUENCE</scope>
    <source>
        <strain evidence="1">RSA 2271</strain>
    </source>
</reference>
<comment type="caution">
    <text evidence="1">The sequence shown here is derived from an EMBL/GenBank/DDBJ whole genome shotgun (WGS) entry which is preliminary data.</text>
</comment>
<proteinExistence type="predicted"/>